<dbReference type="Gene3D" id="1.20.1720.10">
    <property type="entry name" value="Multidrug resistance protein D"/>
    <property type="match status" value="1"/>
</dbReference>
<dbReference type="PANTHER" id="PTHR23501">
    <property type="entry name" value="MAJOR FACILITATOR SUPERFAMILY"/>
    <property type="match status" value="1"/>
</dbReference>
<evidence type="ECO:0000256" key="3">
    <source>
        <dbReference type="ARBA" id="ARBA00022475"/>
    </source>
</evidence>
<feature type="transmembrane region" description="Helical" evidence="7">
    <location>
        <begin position="168"/>
        <end position="187"/>
    </location>
</feature>
<feature type="transmembrane region" description="Helical" evidence="7">
    <location>
        <begin position="79"/>
        <end position="98"/>
    </location>
</feature>
<name>A0A561R3A3_9HYPH</name>
<feature type="transmembrane region" description="Helical" evidence="7">
    <location>
        <begin position="365"/>
        <end position="383"/>
    </location>
</feature>
<evidence type="ECO:0000256" key="4">
    <source>
        <dbReference type="ARBA" id="ARBA00022692"/>
    </source>
</evidence>
<feature type="transmembrane region" description="Helical" evidence="7">
    <location>
        <begin position="44"/>
        <end position="67"/>
    </location>
</feature>
<dbReference type="PANTHER" id="PTHR23501:SF197">
    <property type="entry name" value="COMD"/>
    <property type="match status" value="1"/>
</dbReference>
<keyword evidence="5 7" id="KW-1133">Transmembrane helix</keyword>
<proteinExistence type="predicted"/>
<feature type="transmembrane region" description="Helical" evidence="7">
    <location>
        <begin position="199"/>
        <end position="219"/>
    </location>
</feature>
<comment type="subcellular location">
    <subcellularLocation>
        <location evidence="1">Cell membrane</location>
        <topology evidence="1">Multi-pass membrane protein</topology>
    </subcellularLocation>
</comment>
<dbReference type="GO" id="GO:0005886">
    <property type="term" value="C:plasma membrane"/>
    <property type="evidence" value="ECO:0007669"/>
    <property type="project" value="UniProtKB-SubCell"/>
</dbReference>
<feature type="transmembrane region" description="Helical" evidence="7">
    <location>
        <begin position="231"/>
        <end position="248"/>
    </location>
</feature>
<feature type="transmembrane region" description="Helical" evidence="7">
    <location>
        <begin position="135"/>
        <end position="156"/>
    </location>
</feature>
<dbReference type="Pfam" id="PF07690">
    <property type="entry name" value="MFS_1"/>
    <property type="match status" value="1"/>
</dbReference>
<dbReference type="SUPFAM" id="SSF103473">
    <property type="entry name" value="MFS general substrate transporter"/>
    <property type="match status" value="1"/>
</dbReference>
<dbReference type="InterPro" id="IPR036259">
    <property type="entry name" value="MFS_trans_sf"/>
</dbReference>
<feature type="transmembrane region" description="Helical" evidence="7">
    <location>
        <begin position="254"/>
        <end position="279"/>
    </location>
</feature>
<evidence type="ECO:0000256" key="7">
    <source>
        <dbReference type="SAM" id="Phobius"/>
    </source>
</evidence>
<dbReference type="PROSITE" id="PS50850">
    <property type="entry name" value="MFS"/>
    <property type="match status" value="1"/>
</dbReference>
<dbReference type="Proteomes" id="UP000320653">
    <property type="component" value="Unassembled WGS sequence"/>
</dbReference>
<keyword evidence="4 7" id="KW-0812">Transmembrane</keyword>
<feature type="transmembrane region" description="Helical" evidence="7">
    <location>
        <begin position="389"/>
        <end position="411"/>
    </location>
</feature>
<evidence type="ECO:0000313" key="10">
    <source>
        <dbReference type="Proteomes" id="UP000320653"/>
    </source>
</evidence>
<dbReference type="PRINTS" id="PR01036">
    <property type="entry name" value="TCRTETB"/>
</dbReference>
<accession>A0A561R3A3</accession>
<evidence type="ECO:0000256" key="2">
    <source>
        <dbReference type="ARBA" id="ARBA00022448"/>
    </source>
</evidence>
<dbReference type="AlphaFoldDB" id="A0A561R3A3"/>
<feature type="transmembrane region" description="Helical" evidence="7">
    <location>
        <begin position="334"/>
        <end position="353"/>
    </location>
</feature>
<feature type="transmembrane region" description="Helical" evidence="7">
    <location>
        <begin position="300"/>
        <end position="322"/>
    </location>
</feature>
<evidence type="ECO:0000259" key="8">
    <source>
        <dbReference type="PROSITE" id="PS50850"/>
    </source>
</evidence>
<dbReference type="CDD" id="cd17502">
    <property type="entry name" value="MFS_Azr1_MDR_like"/>
    <property type="match status" value="1"/>
</dbReference>
<dbReference type="EMBL" id="VIWP01000002">
    <property type="protein sequence ID" value="TWF57079.1"/>
    <property type="molecule type" value="Genomic_DNA"/>
</dbReference>
<feature type="transmembrane region" description="Helical" evidence="7">
    <location>
        <begin position="110"/>
        <end position="129"/>
    </location>
</feature>
<dbReference type="GO" id="GO:0022857">
    <property type="term" value="F:transmembrane transporter activity"/>
    <property type="evidence" value="ECO:0007669"/>
    <property type="project" value="InterPro"/>
</dbReference>
<reference evidence="9 10" key="1">
    <citation type="submission" date="2019-06" db="EMBL/GenBank/DDBJ databases">
        <title>Sorghum-associated microbial communities from plants grown in Nebraska, USA.</title>
        <authorList>
            <person name="Schachtman D."/>
        </authorList>
    </citation>
    <scope>NUCLEOTIDE SEQUENCE [LARGE SCALE GENOMIC DNA]</scope>
    <source>
        <strain evidence="9 10">1225</strain>
    </source>
</reference>
<feature type="domain" description="Major facilitator superfamily (MFS) profile" evidence="8">
    <location>
        <begin position="45"/>
        <end position="519"/>
    </location>
</feature>
<evidence type="ECO:0000256" key="6">
    <source>
        <dbReference type="ARBA" id="ARBA00023136"/>
    </source>
</evidence>
<evidence type="ECO:0000256" key="1">
    <source>
        <dbReference type="ARBA" id="ARBA00004651"/>
    </source>
</evidence>
<keyword evidence="2" id="KW-0813">Transport</keyword>
<evidence type="ECO:0000256" key="5">
    <source>
        <dbReference type="ARBA" id="ARBA00022989"/>
    </source>
</evidence>
<dbReference type="Gene3D" id="1.20.1250.20">
    <property type="entry name" value="MFS general substrate transporter like domains"/>
    <property type="match status" value="1"/>
</dbReference>
<sequence length="539" mass="56348">MDMSRPAASAANTSGQAAASSSVSAPAAPPAFEPLVADHRQKLAVFWFLMAALFMATLDNQIVSTALPTIVGEFGQMERFGWVTSAFLLATSAVMPIYGKLGDLFGRKYVMLFAIILFTVGSVVCGFAWSMDSLVAARILQGLGGGGIMVSIFSINADLFEPRERAKYQSYSSLMIMASGSIGPVLGGTMSDLFGWRSIFLINVPIGVIVVSGIALLLPYRRPQRRPKIDYAGAVLLAATIASLVAWADSRQIFGSMVAPAALGVLAFGIVCAGLWTFVESRVPEPIIPLKLFRDSTFSLYLIVTLCSGAIAIGMVNYYALFLQTTTGLSPSTAGLFFIGLTGGIVIGSMSAGRLISITGRYKPFSIIGLTMNVSCLFAISQIGPHTPLYVIAGLLLLQGMAIGFGQQAPIIGVQNSAPRSDIGAATGAVTLMRMGGASIAISVYGAIIGMSLKGVTVEIPGVPDIAALTPKLMAELPESSRMAIATVYYGAFTPLFLTATAIAAIGLIAALCLKPKRLPPARLPAAPVTPPVVEKNAA</sequence>
<evidence type="ECO:0000313" key="9">
    <source>
        <dbReference type="EMBL" id="TWF57079.1"/>
    </source>
</evidence>
<protein>
    <submittedName>
        <fullName evidence="9">EmrB/QacA subfamily drug resistance transporter</fullName>
    </submittedName>
</protein>
<gene>
    <name evidence="9" type="ORF">FHW37_102719</name>
</gene>
<keyword evidence="10" id="KW-1185">Reference proteome</keyword>
<feature type="transmembrane region" description="Helical" evidence="7">
    <location>
        <begin position="423"/>
        <end position="448"/>
    </location>
</feature>
<dbReference type="InterPro" id="IPR020846">
    <property type="entry name" value="MFS_dom"/>
</dbReference>
<keyword evidence="6 7" id="KW-0472">Membrane</keyword>
<keyword evidence="3" id="KW-1003">Cell membrane</keyword>
<organism evidence="9 10">
    <name type="scientific">Neorhizobium alkalisoli</name>
    <dbReference type="NCBI Taxonomy" id="528178"/>
    <lineage>
        <taxon>Bacteria</taxon>
        <taxon>Pseudomonadati</taxon>
        <taxon>Pseudomonadota</taxon>
        <taxon>Alphaproteobacteria</taxon>
        <taxon>Hyphomicrobiales</taxon>
        <taxon>Rhizobiaceae</taxon>
        <taxon>Rhizobium/Agrobacterium group</taxon>
        <taxon>Neorhizobium</taxon>
    </lineage>
</organism>
<comment type="caution">
    <text evidence="9">The sequence shown here is derived from an EMBL/GenBank/DDBJ whole genome shotgun (WGS) entry which is preliminary data.</text>
</comment>
<dbReference type="InterPro" id="IPR011701">
    <property type="entry name" value="MFS"/>
</dbReference>
<feature type="transmembrane region" description="Helical" evidence="7">
    <location>
        <begin position="488"/>
        <end position="514"/>
    </location>
</feature>
<dbReference type="FunFam" id="1.20.1720.10:FF:000004">
    <property type="entry name" value="EmrB/QacA family drug resistance transporter"/>
    <property type="match status" value="1"/>
</dbReference>